<reference evidence="1" key="1">
    <citation type="submission" date="2021-10" db="EMBL/GenBank/DDBJ databases">
        <authorList>
            <person name="Piombo E."/>
        </authorList>
    </citation>
    <scope>NUCLEOTIDE SEQUENCE</scope>
</reference>
<dbReference type="EMBL" id="CABFNO020001240">
    <property type="protein sequence ID" value="CAG9971863.1"/>
    <property type="molecule type" value="Genomic_DNA"/>
</dbReference>
<evidence type="ECO:0000313" key="2">
    <source>
        <dbReference type="Proteomes" id="UP000754883"/>
    </source>
</evidence>
<dbReference type="AlphaFoldDB" id="A0A9N9XW38"/>
<evidence type="ECO:0000313" key="1">
    <source>
        <dbReference type="EMBL" id="CAG9971863.1"/>
    </source>
</evidence>
<protein>
    <submittedName>
        <fullName evidence="1">Uncharacterized protein</fullName>
    </submittedName>
</protein>
<proteinExistence type="predicted"/>
<sequence length="82" mass="8868">MTRSREHAYGQAEFTPVLLGTIRYSAEDSGAQQQMIGRRLLRHLTSEVPKVPLVVSMGRSAGGAADLSRVTVAVQWATNATL</sequence>
<name>A0A9N9XW38_9HYPO</name>
<comment type="caution">
    <text evidence="1">The sequence shown here is derived from an EMBL/GenBank/DDBJ whole genome shotgun (WGS) entry which is preliminary data.</text>
</comment>
<dbReference type="Proteomes" id="UP000754883">
    <property type="component" value="Unassembled WGS sequence"/>
</dbReference>
<keyword evidence="2" id="KW-1185">Reference proteome</keyword>
<gene>
    <name evidence="1" type="ORF">CBYS24578_00000734</name>
</gene>
<organism evidence="1 2">
    <name type="scientific">Clonostachys byssicola</name>
    <dbReference type="NCBI Taxonomy" id="160290"/>
    <lineage>
        <taxon>Eukaryota</taxon>
        <taxon>Fungi</taxon>
        <taxon>Dikarya</taxon>
        <taxon>Ascomycota</taxon>
        <taxon>Pezizomycotina</taxon>
        <taxon>Sordariomycetes</taxon>
        <taxon>Hypocreomycetidae</taxon>
        <taxon>Hypocreales</taxon>
        <taxon>Bionectriaceae</taxon>
        <taxon>Clonostachys</taxon>
    </lineage>
</organism>
<accession>A0A9N9XW38</accession>